<evidence type="ECO:0000313" key="5">
    <source>
        <dbReference type="Proteomes" id="UP000321723"/>
    </source>
</evidence>
<keyword evidence="4" id="KW-0489">Methyltransferase</keyword>
<organism evidence="3 5">
    <name type="scientific">Cellulomonas hominis</name>
    <dbReference type="NCBI Taxonomy" id="156981"/>
    <lineage>
        <taxon>Bacteria</taxon>
        <taxon>Bacillati</taxon>
        <taxon>Actinomycetota</taxon>
        <taxon>Actinomycetes</taxon>
        <taxon>Micrococcales</taxon>
        <taxon>Cellulomonadaceae</taxon>
        <taxon>Cellulomonas</taxon>
    </lineage>
</organism>
<protein>
    <submittedName>
        <fullName evidence="4">FkbM family methyltransferase</fullName>
    </submittedName>
</protein>
<dbReference type="OrthoDB" id="9778870at2"/>
<sequence length="369" mass="40724">MTQTGPTPEEIAADHARRVAMTISCRDTDRLPKVEGAGEVLTLDDGSRVQRMHNGLLVLEGGYLGTWTTEIITGLQGHHEPQEEVAFADVLERVAEQEDEPVIVELGCYWSYYSMWFQQRTGGRSVGMEPDPAYLEVGRRNMAINGMDATFVTGAIGGEAGTEASFEAESTGETVTVPVYTLESLMDETGVARASVVLADIQGFERDLLDSIDGLVRAGRIRFMVISTHHRMISGRATTHQEALARIDELGGHVLAEHTVGESYSGDGLVVVSFDDRDRGATIAMSHARYKESYFGEVEPDLQRVLDELEATREHQRATEDLSRQRHALIEDLQVRLAAAEAELDRTSEQLAARERGLVGRVAQRLRSR</sequence>
<dbReference type="EMBL" id="BJVQ01000002">
    <property type="protein sequence ID" value="GEL45201.1"/>
    <property type="molecule type" value="Genomic_DNA"/>
</dbReference>
<feature type="domain" description="Methyltransferase FkbM" evidence="2">
    <location>
        <begin position="110"/>
        <end position="251"/>
    </location>
</feature>
<reference evidence="3 5" key="1">
    <citation type="submission" date="2019-07" db="EMBL/GenBank/DDBJ databases">
        <title>Whole genome shotgun sequence of Cellulomonas hominis NBRC 16055.</title>
        <authorList>
            <person name="Hosoyama A."/>
            <person name="Uohara A."/>
            <person name="Ohji S."/>
            <person name="Ichikawa N."/>
        </authorList>
    </citation>
    <scope>NUCLEOTIDE SEQUENCE [LARGE SCALE GENOMIC DNA]</scope>
    <source>
        <strain evidence="3 5">NBRC 16055</strain>
    </source>
</reference>
<dbReference type="InterPro" id="IPR006342">
    <property type="entry name" value="FkbM_mtfrase"/>
</dbReference>
<dbReference type="CDD" id="cd02440">
    <property type="entry name" value="AdoMet_MTases"/>
    <property type="match status" value="1"/>
</dbReference>
<evidence type="ECO:0000313" key="4">
    <source>
        <dbReference type="EMBL" id="MBB5474004.1"/>
    </source>
</evidence>
<dbReference type="SUPFAM" id="SSF53335">
    <property type="entry name" value="S-adenosyl-L-methionine-dependent methyltransferases"/>
    <property type="match status" value="1"/>
</dbReference>
<dbReference type="InterPro" id="IPR029063">
    <property type="entry name" value="SAM-dependent_MTases_sf"/>
</dbReference>
<reference evidence="4 6" key="2">
    <citation type="submission" date="2020-08" db="EMBL/GenBank/DDBJ databases">
        <title>Sequencing the genomes of 1000 actinobacteria strains.</title>
        <authorList>
            <person name="Klenk H.-P."/>
        </authorList>
    </citation>
    <scope>NUCLEOTIDE SEQUENCE [LARGE SCALE GENOMIC DNA]</scope>
    <source>
        <strain evidence="4 6">DSM 9581</strain>
    </source>
</reference>
<keyword evidence="1" id="KW-0175">Coiled coil</keyword>
<feature type="coiled-coil region" evidence="1">
    <location>
        <begin position="330"/>
        <end position="357"/>
    </location>
</feature>
<dbReference type="RefSeq" id="WP_146832482.1">
    <property type="nucleotide sequence ID" value="NZ_BJVQ01000002.1"/>
</dbReference>
<proteinExistence type="predicted"/>
<evidence type="ECO:0000256" key="1">
    <source>
        <dbReference type="SAM" id="Coils"/>
    </source>
</evidence>
<dbReference type="Proteomes" id="UP000321723">
    <property type="component" value="Unassembled WGS sequence"/>
</dbReference>
<keyword evidence="4" id="KW-0808">Transferase</keyword>
<dbReference type="Gene3D" id="3.40.50.150">
    <property type="entry name" value="Vaccinia Virus protein VP39"/>
    <property type="match status" value="1"/>
</dbReference>
<comment type="caution">
    <text evidence="3">The sequence shown here is derived from an EMBL/GenBank/DDBJ whole genome shotgun (WGS) entry which is preliminary data.</text>
</comment>
<dbReference type="AlphaFoldDB" id="A0A511F7D6"/>
<dbReference type="Pfam" id="PF05050">
    <property type="entry name" value="Methyltransf_21"/>
    <property type="match status" value="1"/>
</dbReference>
<evidence type="ECO:0000259" key="2">
    <source>
        <dbReference type="Pfam" id="PF05050"/>
    </source>
</evidence>
<evidence type="ECO:0000313" key="6">
    <source>
        <dbReference type="Proteomes" id="UP000564629"/>
    </source>
</evidence>
<dbReference type="GO" id="GO:0008168">
    <property type="term" value="F:methyltransferase activity"/>
    <property type="evidence" value="ECO:0007669"/>
    <property type="project" value="UniProtKB-KW"/>
</dbReference>
<keyword evidence="5" id="KW-1185">Reference proteome</keyword>
<gene>
    <name evidence="3" type="ORF">CHO01_03170</name>
    <name evidence="4" type="ORF">HNR08_002740</name>
</gene>
<dbReference type="NCBIfam" id="TIGR01444">
    <property type="entry name" value="fkbM_fam"/>
    <property type="match status" value="1"/>
</dbReference>
<dbReference type="Proteomes" id="UP000564629">
    <property type="component" value="Unassembled WGS sequence"/>
</dbReference>
<accession>A0A511F7D6</accession>
<dbReference type="GO" id="GO:0032259">
    <property type="term" value="P:methylation"/>
    <property type="evidence" value="ECO:0007669"/>
    <property type="project" value="UniProtKB-KW"/>
</dbReference>
<name>A0A511F7D6_9CELL</name>
<dbReference type="EMBL" id="JACHDN010000001">
    <property type="protein sequence ID" value="MBB5474004.1"/>
    <property type="molecule type" value="Genomic_DNA"/>
</dbReference>
<evidence type="ECO:0000313" key="3">
    <source>
        <dbReference type="EMBL" id="GEL45201.1"/>
    </source>
</evidence>